<dbReference type="AlphaFoldDB" id="A0A7C4S743"/>
<dbReference type="GO" id="GO:0003676">
    <property type="term" value="F:nucleic acid binding"/>
    <property type="evidence" value="ECO:0007669"/>
    <property type="project" value="InterPro"/>
</dbReference>
<sequence>MKAWEEFEKFIKEIAEHHGFHTEHRVIFKDDHGRSEIDILAGRFDLILAIDAKRYTKSWYRTSAIKREAKKHSERCKRFEKIIGKSVIPVIVSLIDDRIFKYGGCLIIPVDKFNDFLNNIYLYLEEFA</sequence>
<dbReference type="EMBL" id="DTPI01000001">
    <property type="protein sequence ID" value="HGE65533.1"/>
    <property type="molecule type" value="Genomic_DNA"/>
</dbReference>
<evidence type="ECO:0000313" key="1">
    <source>
        <dbReference type="EMBL" id="HGE65533.1"/>
    </source>
</evidence>
<accession>A0A7C4S743</accession>
<dbReference type="SUPFAM" id="SSF52980">
    <property type="entry name" value="Restriction endonuclease-like"/>
    <property type="match status" value="1"/>
</dbReference>
<gene>
    <name evidence="2" type="ORF">ENT89_01535</name>
    <name evidence="1" type="ORF">ENX77_00090</name>
</gene>
<evidence type="ECO:0000313" key="2">
    <source>
        <dbReference type="EMBL" id="HGU58892.1"/>
    </source>
</evidence>
<evidence type="ECO:0008006" key="3">
    <source>
        <dbReference type="Google" id="ProtNLM"/>
    </source>
</evidence>
<dbReference type="InterPro" id="IPR011335">
    <property type="entry name" value="Restrct_endonuc-II-like"/>
</dbReference>
<proteinExistence type="predicted"/>
<name>A0A7C4S743_9EURY</name>
<protein>
    <recommendedName>
        <fullName evidence="3">Restriction endonuclease type IV Mrr domain-containing protein</fullName>
    </recommendedName>
</protein>
<dbReference type="InterPro" id="IPR011856">
    <property type="entry name" value="tRNA_endonuc-like_dom_sf"/>
</dbReference>
<comment type="caution">
    <text evidence="2">The sequence shown here is derived from an EMBL/GenBank/DDBJ whole genome shotgun (WGS) entry which is preliminary data.</text>
</comment>
<organism evidence="2">
    <name type="scientific">Geoglobus ahangari</name>
    <dbReference type="NCBI Taxonomy" id="113653"/>
    <lineage>
        <taxon>Archaea</taxon>
        <taxon>Methanobacteriati</taxon>
        <taxon>Methanobacteriota</taxon>
        <taxon>Archaeoglobi</taxon>
        <taxon>Archaeoglobales</taxon>
        <taxon>Archaeoglobaceae</taxon>
        <taxon>Geoglobus</taxon>
    </lineage>
</organism>
<reference evidence="2" key="1">
    <citation type="journal article" date="2020" name="mSystems">
        <title>Genome- and Community-Level Interaction Insights into Carbon Utilization and Element Cycling Functions of Hydrothermarchaeota in Hydrothermal Sediment.</title>
        <authorList>
            <person name="Zhou Z."/>
            <person name="Liu Y."/>
            <person name="Xu W."/>
            <person name="Pan J."/>
            <person name="Luo Z.H."/>
            <person name="Li M."/>
        </authorList>
    </citation>
    <scope>NUCLEOTIDE SEQUENCE [LARGE SCALE GENOMIC DNA]</scope>
    <source>
        <strain evidence="2">SpSt-62</strain>
        <strain evidence="1">SpSt-97</strain>
    </source>
</reference>
<dbReference type="Gene3D" id="3.40.1350.10">
    <property type="match status" value="1"/>
</dbReference>
<dbReference type="EMBL" id="DTAK01000010">
    <property type="protein sequence ID" value="HGU58892.1"/>
    <property type="molecule type" value="Genomic_DNA"/>
</dbReference>